<feature type="region of interest" description="Disordered" evidence="1">
    <location>
        <begin position="148"/>
        <end position="186"/>
    </location>
</feature>
<dbReference type="OrthoDB" id="3946385at2759"/>
<sequence length="322" mass="35449">MSSNRRPKPSPPSPAPSSRRSSTNPHDGGVPISSPSKQKSPSPPAAASSNRRRRPRKLRTQSDAAASAIPTPVASNDELAELKQRVLDIEAQVRALAQPGKSARRRTRTGTGTNKDETTKDDSDEKESKEMELLRLELARARQEIASVRERRAAAKKRPAPRSRPSEDDEVEEIPRDAPRVRPDTRPVAISGSYRIALPETVSEGDVLAVQKGLSSVQNIARKVMAESRADGSAARQRTEIHRSDAETQGWGSWLGGYTMSVARFVNGIHLEADSGMENENQQRPGMKWSKTEPTRRKPPKLEVRNRGTQQLVRLDRTQAAG</sequence>
<accession>A0A6A6UHU3</accession>
<dbReference type="EMBL" id="MU004233">
    <property type="protein sequence ID" value="KAF2671003.1"/>
    <property type="molecule type" value="Genomic_DNA"/>
</dbReference>
<protein>
    <submittedName>
        <fullName evidence="2">Uncharacterized protein</fullName>
    </submittedName>
</protein>
<dbReference type="Proteomes" id="UP000799302">
    <property type="component" value="Unassembled WGS sequence"/>
</dbReference>
<proteinExistence type="predicted"/>
<evidence type="ECO:0000313" key="2">
    <source>
        <dbReference type="EMBL" id="KAF2671003.1"/>
    </source>
</evidence>
<feature type="region of interest" description="Disordered" evidence="1">
    <location>
        <begin position="274"/>
        <end position="322"/>
    </location>
</feature>
<evidence type="ECO:0000256" key="1">
    <source>
        <dbReference type="SAM" id="MobiDB-lite"/>
    </source>
</evidence>
<evidence type="ECO:0000313" key="3">
    <source>
        <dbReference type="Proteomes" id="UP000799302"/>
    </source>
</evidence>
<name>A0A6A6UHU3_9PEZI</name>
<feature type="region of interest" description="Disordered" evidence="1">
    <location>
        <begin position="94"/>
        <end position="135"/>
    </location>
</feature>
<feature type="compositionally biased region" description="Basic and acidic residues" evidence="1">
    <location>
        <begin position="173"/>
        <end position="185"/>
    </location>
</feature>
<reference evidence="2" key="1">
    <citation type="journal article" date="2020" name="Stud. Mycol.">
        <title>101 Dothideomycetes genomes: a test case for predicting lifestyles and emergence of pathogens.</title>
        <authorList>
            <person name="Haridas S."/>
            <person name="Albert R."/>
            <person name="Binder M."/>
            <person name="Bloem J."/>
            <person name="Labutti K."/>
            <person name="Salamov A."/>
            <person name="Andreopoulos B."/>
            <person name="Baker S."/>
            <person name="Barry K."/>
            <person name="Bills G."/>
            <person name="Bluhm B."/>
            <person name="Cannon C."/>
            <person name="Castanera R."/>
            <person name="Culley D."/>
            <person name="Daum C."/>
            <person name="Ezra D."/>
            <person name="Gonzalez J."/>
            <person name="Henrissat B."/>
            <person name="Kuo A."/>
            <person name="Liang C."/>
            <person name="Lipzen A."/>
            <person name="Lutzoni F."/>
            <person name="Magnuson J."/>
            <person name="Mondo S."/>
            <person name="Nolan M."/>
            <person name="Ohm R."/>
            <person name="Pangilinan J."/>
            <person name="Park H.-J."/>
            <person name="Ramirez L."/>
            <person name="Alfaro M."/>
            <person name="Sun H."/>
            <person name="Tritt A."/>
            <person name="Yoshinaga Y."/>
            <person name="Zwiers L.-H."/>
            <person name="Turgeon B."/>
            <person name="Goodwin S."/>
            <person name="Spatafora J."/>
            <person name="Crous P."/>
            <person name="Grigoriev I."/>
        </authorList>
    </citation>
    <scope>NUCLEOTIDE SEQUENCE</scope>
    <source>
        <strain evidence="2">CBS 115976</strain>
    </source>
</reference>
<feature type="region of interest" description="Disordered" evidence="1">
    <location>
        <begin position="1"/>
        <end position="77"/>
    </location>
</feature>
<keyword evidence="3" id="KW-1185">Reference proteome</keyword>
<organism evidence="2 3">
    <name type="scientific">Microthyrium microscopicum</name>
    <dbReference type="NCBI Taxonomy" id="703497"/>
    <lineage>
        <taxon>Eukaryota</taxon>
        <taxon>Fungi</taxon>
        <taxon>Dikarya</taxon>
        <taxon>Ascomycota</taxon>
        <taxon>Pezizomycotina</taxon>
        <taxon>Dothideomycetes</taxon>
        <taxon>Dothideomycetes incertae sedis</taxon>
        <taxon>Microthyriales</taxon>
        <taxon>Microthyriaceae</taxon>
        <taxon>Microthyrium</taxon>
    </lineage>
</organism>
<feature type="compositionally biased region" description="Basic and acidic residues" evidence="1">
    <location>
        <begin position="114"/>
        <end position="135"/>
    </location>
</feature>
<dbReference type="AlphaFoldDB" id="A0A6A6UHU3"/>
<feature type="compositionally biased region" description="Basic and acidic residues" evidence="1">
    <location>
        <begin position="290"/>
        <end position="306"/>
    </location>
</feature>
<gene>
    <name evidence="2" type="ORF">BT63DRAFT_423264</name>
</gene>
<feature type="compositionally biased region" description="Basic residues" evidence="1">
    <location>
        <begin position="50"/>
        <end position="59"/>
    </location>
</feature>
<feature type="compositionally biased region" description="Low complexity" evidence="1">
    <location>
        <begin position="33"/>
        <end position="49"/>
    </location>
</feature>